<dbReference type="Proteomes" id="UP000824189">
    <property type="component" value="Unassembled WGS sequence"/>
</dbReference>
<dbReference type="Pfam" id="PF00583">
    <property type="entry name" value="Acetyltransf_1"/>
    <property type="match status" value="1"/>
</dbReference>
<gene>
    <name evidence="2" type="ORF">H9867_01570</name>
</gene>
<comment type="caution">
    <text evidence="2">The sequence shown here is derived from an EMBL/GenBank/DDBJ whole genome shotgun (WGS) entry which is preliminary data.</text>
</comment>
<dbReference type="PANTHER" id="PTHR43617">
    <property type="entry name" value="L-AMINO ACID N-ACETYLTRANSFERASE"/>
    <property type="match status" value="1"/>
</dbReference>
<protein>
    <submittedName>
        <fullName evidence="2">GNAT family N-acetyltransferase</fullName>
    </submittedName>
</protein>
<dbReference type="GO" id="GO:0016747">
    <property type="term" value="F:acyltransferase activity, transferring groups other than amino-acyl groups"/>
    <property type="evidence" value="ECO:0007669"/>
    <property type="project" value="InterPro"/>
</dbReference>
<dbReference type="EMBL" id="DXFZ01000021">
    <property type="protein sequence ID" value="HIW95167.1"/>
    <property type="molecule type" value="Genomic_DNA"/>
</dbReference>
<dbReference type="InterPro" id="IPR016181">
    <property type="entry name" value="Acyl_CoA_acyltransferase"/>
</dbReference>
<sequence>MTSTDSTDSALVFRPAEEVDREFIHEMHRQAETWGDESRELGDSFEEDDHHYVGKWTPDQGGVIVEEAGRRIGAAWLRNFTADNPGTGYVADEYPEVAIAVAPGNTGKALGKKLMLAVLEQAKEHRKPGVSLCVAEGNERAMKLYEKLGYEQKGTKHTGGETYAVMLHEF</sequence>
<organism evidence="2 3">
    <name type="scientific">Candidatus Corynebacterium gallistercoris</name>
    <dbReference type="NCBI Taxonomy" id="2838530"/>
    <lineage>
        <taxon>Bacteria</taxon>
        <taxon>Bacillati</taxon>
        <taxon>Actinomycetota</taxon>
        <taxon>Actinomycetes</taxon>
        <taxon>Mycobacteriales</taxon>
        <taxon>Corynebacteriaceae</taxon>
        <taxon>Corynebacterium</taxon>
    </lineage>
</organism>
<dbReference type="AlphaFoldDB" id="A0A9D1RYU8"/>
<dbReference type="InterPro" id="IPR000182">
    <property type="entry name" value="GNAT_dom"/>
</dbReference>
<feature type="domain" description="N-acetyltransferase" evidence="1">
    <location>
        <begin position="11"/>
        <end position="170"/>
    </location>
</feature>
<reference evidence="2" key="1">
    <citation type="journal article" date="2021" name="PeerJ">
        <title>Extensive microbial diversity within the chicken gut microbiome revealed by metagenomics and culture.</title>
        <authorList>
            <person name="Gilroy R."/>
            <person name="Ravi A."/>
            <person name="Getino M."/>
            <person name="Pursley I."/>
            <person name="Horton D.L."/>
            <person name="Alikhan N.F."/>
            <person name="Baker D."/>
            <person name="Gharbi K."/>
            <person name="Hall N."/>
            <person name="Watson M."/>
            <person name="Adriaenssens E.M."/>
            <person name="Foster-Nyarko E."/>
            <person name="Jarju S."/>
            <person name="Secka A."/>
            <person name="Antonio M."/>
            <person name="Oren A."/>
            <person name="Chaudhuri R.R."/>
            <person name="La Ragione R."/>
            <person name="Hildebrand F."/>
            <person name="Pallen M.J."/>
        </authorList>
    </citation>
    <scope>NUCLEOTIDE SEQUENCE</scope>
    <source>
        <strain evidence="2">4376</strain>
    </source>
</reference>
<dbReference type="Gene3D" id="3.40.630.30">
    <property type="match status" value="1"/>
</dbReference>
<proteinExistence type="predicted"/>
<reference evidence="2" key="2">
    <citation type="submission" date="2021-04" db="EMBL/GenBank/DDBJ databases">
        <authorList>
            <person name="Gilroy R."/>
        </authorList>
    </citation>
    <scope>NUCLEOTIDE SEQUENCE</scope>
    <source>
        <strain evidence="2">4376</strain>
    </source>
</reference>
<evidence type="ECO:0000259" key="1">
    <source>
        <dbReference type="PROSITE" id="PS51186"/>
    </source>
</evidence>
<name>A0A9D1RYU8_9CORY</name>
<dbReference type="CDD" id="cd04301">
    <property type="entry name" value="NAT_SF"/>
    <property type="match status" value="1"/>
</dbReference>
<evidence type="ECO:0000313" key="3">
    <source>
        <dbReference type="Proteomes" id="UP000824189"/>
    </source>
</evidence>
<dbReference type="SUPFAM" id="SSF55729">
    <property type="entry name" value="Acyl-CoA N-acyltransferases (Nat)"/>
    <property type="match status" value="1"/>
</dbReference>
<dbReference type="InterPro" id="IPR050276">
    <property type="entry name" value="MshD_Acetyltransferase"/>
</dbReference>
<dbReference type="PROSITE" id="PS51186">
    <property type="entry name" value="GNAT"/>
    <property type="match status" value="1"/>
</dbReference>
<evidence type="ECO:0000313" key="2">
    <source>
        <dbReference type="EMBL" id="HIW95167.1"/>
    </source>
</evidence>
<accession>A0A9D1RYU8</accession>